<feature type="signal peptide" evidence="1">
    <location>
        <begin position="1"/>
        <end position="20"/>
    </location>
</feature>
<evidence type="ECO:0000313" key="2">
    <source>
        <dbReference type="Proteomes" id="UP000887560"/>
    </source>
</evidence>
<name>A0A915NH58_9BILA</name>
<reference evidence="3" key="1">
    <citation type="submission" date="2022-11" db="UniProtKB">
        <authorList>
            <consortium name="WormBaseParasite"/>
        </authorList>
    </citation>
    <scope>IDENTIFICATION</scope>
</reference>
<dbReference type="AlphaFoldDB" id="A0A915NH58"/>
<sequence length="333" mass="38387">MFIRSLIITHFLLFFVGTLPRDLVKGMRKAGESSKSSHPKKLKTGGRGFMDRTNALSLTELSFLIRILELVEDTEVEQNGESIQDVLRRRGEQIIHQRGVTMSPEIAQNFHTFSNKIANLITKHEQNLAEAIYQLKHNTAQYTVENKIELIVNRHTELSENPNNEEEARQILSRYNISDLDELNNLHPRALTHLLNELLEPTQGEKNLYIFSNLMGEAWEVTSTFLHENNEQLQNTYAHLVGDIGKELDLEKYQHVCACYPGKIYQGVNKLISAETTFHLLNTGHQENQPGFMDIVQQITNRIGNNIFAEFRANENYENVHTIWGYVRIIFTK</sequence>
<dbReference type="WBParaSite" id="scf7180000416421.g360">
    <property type="protein sequence ID" value="scf7180000416421.g360"/>
    <property type="gene ID" value="scf7180000416421.g360"/>
</dbReference>
<keyword evidence="1" id="KW-0732">Signal</keyword>
<protein>
    <submittedName>
        <fullName evidence="3">Secreted protein</fullName>
    </submittedName>
</protein>
<proteinExistence type="predicted"/>
<evidence type="ECO:0000313" key="3">
    <source>
        <dbReference type="WBParaSite" id="scf7180000416421.g360"/>
    </source>
</evidence>
<accession>A0A915NH58</accession>
<dbReference type="Proteomes" id="UP000887560">
    <property type="component" value="Unplaced"/>
</dbReference>
<keyword evidence="2" id="KW-1185">Reference proteome</keyword>
<feature type="chain" id="PRO_5037663513" evidence="1">
    <location>
        <begin position="21"/>
        <end position="333"/>
    </location>
</feature>
<organism evidence="2 3">
    <name type="scientific">Meloidogyne floridensis</name>
    <dbReference type="NCBI Taxonomy" id="298350"/>
    <lineage>
        <taxon>Eukaryota</taxon>
        <taxon>Metazoa</taxon>
        <taxon>Ecdysozoa</taxon>
        <taxon>Nematoda</taxon>
        <taxon>Chromadorea</taxon>
        <taxon>Rhabditida</taxon>
        <taxon>Tylenchina</taxon>
        <taxon>Tylenchomorpha</taxon>
        <taxon>Tylenchoidea</taxon>
        <taxon>Meloidogynidae</taxon>
        <taxon>Meloidogyninae</taxon>
        <taxon>Meloidogyne</taxon>
    </lineage>
</organism>
<evidence type="ECO:0000256" key="1">
    <source>
        <dbReference type="SAM" id="SignalP"/>
    </source>
</evidence>